<dbReference type="SUPFAM" id="SSF46955">
    <property type="entry name" value="Putative DNA-binding domain"/>
    <property type="match status" value="1"/>
</dbReference>
<feature type="region of interest" description="Disordered" evidence="1">
    <location>
        <begin position="322"/>
        <end position="359"/>
    </location>
</feature>
<proteinExistence type="predicted"/>
<evidence type="ECO:0008006" key="4">
    <source>
        <dbReference type="Google" id="ProtNLM"/>
    </source>
</evidence>
<feature type="region of interest" description="Disordered" evidence="1">
    <location>
        <begin position="132"/>
        <end position="164"/>
    </location>
</feature>
<comment type="caution">
    <text evidence="2">The sequence shown here is derived from an EMBL/GenBank/DDBJ whole genome shotgun (WGS) entry which is preliminary data.</text>
</comment>
<organism evidence="2 3">
    <name type="scientific">Kocuria oceani</name>
    <dbReference type="NCBI Taxonomy" id="988827"/>
    <lineage>
        <taxon>Bacteria</taxon>
        <taxon>Bacillati</taxon>
        <taxon>Actinomycetota</taxon>
        <taxon>Actinomycetes</taxon>
        <taxon>Micrococcales</taxon>
        <taxon>Micrococcaceae</taxon>
        <taxon>Kocuria</taxon>
    </lineage>
</organism>
<gene>
    <name evidence="2" type="ORF">ACFPCS_09500</name>
</gene>
<dbReference type="EMBL" id="JBHSIW010000011">
    <property type="protein sequence ID" value="MFC4903796.1"/>
    <property type="molecule type" value="Genomic_DNA"/>
</dbReference>
<dbReference type="InterPro" id="IPR009061">
    <property type="entry name" value="DNA-bd_dom_put_sf"/>
</dbReference>
<name>A0ABV9TIH4_9MICC</name>
<reference evidence="3" key="1">
    <citation type="journal article" date="2019" name="Int. J. Syst. Evol. Microbiol.">
        <title>The Global Catalogue of Microorganisms (GCM) 10K type strain sequencing project: providing services to taxonomists for standard genome sequencing and annotation.</title>
        <authorList>
            <consortium name="The Broad Institute Genomics Platform"/>
            <consortium name="The Broad Institute Genome Sequencing Center for Infectious Disease"/>
            <person name="Wu L."/>
            <person name="Ma J."/>
        </authorList>
    </citation>
    <scope>NUCLEOTIDE SEQUENCE [LARGE SCALE GENOMIC DNA]</scope>
    <source>
        <strain evidence="3">CGMCC 4.6946</strain>
    </source>
</reference>
<feature type="compositionally biased region" description="Low complexity" evidence="1">
    <location>
        <begin position="54"/>
        <end position="74"/>
    </location>
</feature>
<evidence type="ECO:0000313" key="3">
    <source>
        <dbReference type="Proteomes" id="UP001595797"/>
    </source>
</evidence>
<sequence length="427" mass="46234">MIWCDKCGIFLAPLGKKPKTGERASAVLTDEVMVCVKCGDRHGITAETAQALQPETPAAPVAPAHEPTPAAELPAPAPAPVDPAQQALDTLPAWIKEDGARHGHNRLKAATAEAERLSGTATARTRVPVTPVTRDTKEAPKLARPVRRPSRPRREASPTALAAVAPASDTGDMAALDRMHHTQAGAPAPRPWAKEMPGPITPARPATARQRVPLTAITVEEAARRRRELALAYAERHGTDMAPPTRRPIVTAEEIRSGMRSVPPAEDGAPARFHPDVVLNRWEAAKYVGHTIRTFDRYAREGRIPSVENAKGGRGYRVAELDDYRAGRQTRPQPAPKPKADRVPKSSHPGPTASARRTAAQLKRDQAIARIDVFAGLLQEGVAREAAASKAGYANVIAARQACRRMNREDVLRLMPDLRRRTEERAA</sequence>
<protein>
    <recommendedName>
        <fullName evidence="4">Helix-turn-helix domain-containing protein</fullName>
    </recommendedName>
</protein>
<evidence type="ECO:0000313" key="2">
    <source>
        <dbReference type="EMBL" id="MFC4903796.1"/>
    </source>
</evidence>
<keyword evidence="3" id="KW-1185">Reference proteome</keyword>
<dbReference type="RefSeq" id="WP_277551097.1">
    <property type="nucleotide sequence ID" value="NZ_JARAMH010000007.1"/>
</dbReference>
<accession>A0ABV9TIH4</accession>
<evidence type="ECO:0000256" key="1">
    <source>
        <dbReference type="SAM" id="MobiDB-lite"/>
    </source>
</evidence>
<feature type="region of interest" description="Disordered" evidence="1">
    <location>
        <begin position="51"/>
        <end position="83"/>
    </location>
</feature>
<dbReference type="Proteomes" id="UP001595797">
    <property type="component" value="Unassembled WGS sequence"/>
</dbReference>